<dbReference type="Gene3D" id="3.20.190.20">
    <property type="match status" value="1"/>
</dbReference>
<dbReference type="Gene3D" id="2.30.42.10">
    <property type="match status" value="1"/>
</dbReference>
<dbReference type="EMBL" id="RQGF01000035">
    <property type="protein sequence ID" value="TGL58768.1"/>
    <property type="molecule type" value="Genomic_DNA"/>
</dbReference>
<dbReference type="Pfam" id="PF17815">
    <property type="entry name" value="PDZ_3"/>
    <property type="match status" value="1"/>
</dbReference>
<gene>
    <name evidence="5" type="ORF">EHQ64_17115</name>
</gene>
<evidence type="ECO:0000256" key="1">
    <source>
        <dbReference type="ARBA" id="ARBA00022670"/>
    </source>
</evidence>
<dbReference type="OrthoDB" id="338897at2"/>
<dbReference type="SUPFAM" id="SSF50156">
    <property type="entry name" value="PDZ domain-like"/>
    <property type="match status" value="1"/>
</dbReference>
<dbReference type="InterPro" id="IPR046449">
    <property type="entry name" value="DEGP_PDZ_sf"/>
</dbReference>
<keyword evidence="3" id="KW-0720">Serine protease</keyword>
<dbReference type="GO" id="GO:0004252">
    <property type="term" value="F:serine-type endopeptidase activity"/>
    <property type="evidence" value="ECO:0007669"/>
    <property type="project" value="TreeGrafter"/>
</dbReference>
<dbReference type="InterPro" id="IPR001478">
    <property type="entry name" value="PDZ"/>
</dbReference>
<evidence type="ECO:0000259" key="4">
    <source>
        <dbReference type="PROSITE" id="PS50106"/>
    </source>
</evidence>
<dbReference type="InterPro" id="IPR036034">
    <property type="entry name" value="PDZ_sf"/>
</dbReference>
<evidence type="ECO:0000256" key="3">
    <source>
        <dbReference type="ARBA" id="ARBA00022825"/>
    </source>
</evidence>
<dbReference type="Gene3D" id="2.40.10.10">
    <property type="entry name" value="Trypsin-like serine proteases"/>
    <property type="match status" value="1"/>
</dbReference>
<accession>A0A4R9K374</accession>
<dbReference type="InterPro" id="IPR043504">
    <property type="entry name" value="Peptidase_S1_PA_chymotrypsin"/>
</dbReference>
<name>A0A4R9K374_9LEPT</name>
<evidence type="ECO:0000313" key="6">
    <source>
        <dbReference type="Proteomes" id="UP000297762"/>
    </source>
</evidence>
<protein>
    <submittedName>
        <fullName evidence="5">Serine protease</fullName>
    </submittedName>
</protein>
<keyword evidence="1 5" id="KW-0645">Protease</keyword>
<keyword evidence="2" id="KW-0378">Hydrolase</keyword>
<keyword evidence="6" id="KW-1185">Reference proteome</keyword>
<comment type="caution">
    <text evidence="5">The sequence shown here is derived from an EMBL/GenBank/DDBJ whole genome shotgun (WGS) entry which is preliminary data.</text>
</comment>
<dbReference type="Proteomes" id="UP000297762">
    <property type="component" value="Unassembled WGS sequence"/>
</dbReference>
<proteinExistence type="predicted"/>
<feature type="domain" description="PDZ" evidence="4">
    <location>
        <begin position="245"/>
        <end position="300"/>
    </location>
</feature>
<sequence>MKFRIIFSIFILTVFSSGLSAKKTKPKTSASNELASTAKTEEEYKKSIVQVKISYQEPDYFNPWKKKNPKVRRGVGIVVQGEKILIPAHLLTHSTLIEVKKYSSYSETKATVFRSDAESDLALLKVEEENFYKDLSPFEFQNEINYPKQVSIYQLDNSGSIQSATGALISMDLDQYPQGMVELPVLDVNSTETLNGNGEVLLENGKVSGILFEFSGDKNSGRAIPSFLIRKFLGAFGKTEIPFKGFRYRPIIDKATKDFYSIKTKDQGILVAEILPDSSADGVLKIGDVILEFGGKKIDSKGYFQHPKYGKQVLSYIAHIGDEFDFQIGKKIPLKILRDGNQMDIDLPLKQFPYSSIRIPHRNSNSRSEYYFDGGFLFVELSEGYLLEWGKDWRSKVDRKLLYTFDYDKFSTGDKKEGRFVLLSQVIPDESNQGYHEVSGRLVNQVNGKDVRSVKDISNEIKESKSRYITILLDDGIEVVLDKENLNSANLRIQKEYRIPASSMGPK</sequence>
<reference evidence="5" key="1">
    <citation type="journal article" date="2019" name="PLoS Negl. Trop. Dis.">
        <title>Revisiting the worldwide diversity of Leptospira species in the environment.</title>
        <authorList>
            <person name="Vincent A.T."/>
            <person name="Schiettekatte O."/>
            <person name="Bourhy P."/>
            <person name="Veyrier F.J."/>
            <person name="Picardeau M."/>
        </authorList>
    </citation>
    <scope>NUCLEOTIDE SEQUENCE [LARGE SCALE GENOMIC DNA]</scope>
    <source>
        <strain evidence="5">201702455</strain>
    </source>
</reference>
<evidence type="ECO:0000313" key="5">
    <source>
        <dbReference type="EMBL" id="TGL58768.1"/>
    </source>
</evidence>
<dbReference type="PANTHER" id="PTHR45980">
    <property type="match status" value="1"/>
</dbReference>
<dbReference type="GO" id="GO:0006508">
    <property type="term" value="P:proteolysis"/>
    <property type="evidence" value="ECO:0007669"/>
    <property type="project" value="UniProtKB-KW"/>
</dbReference>
<dbReference type="InterPro" id="IPR009003">
    <property type="entry name" value="Peptidase_S1_PA"/>
</dbReference>
<evidence type="ECO:0000256" key="2">
    <source>
        <dbReference type="ARBA" id="ARBA00022801"/>
    </source>
</evidence>
<dbReference type="AlphaFoldDB" id="A0A4R9K374"/>
<organism evidence="5 6">
    <name type="scientific">Leptospira sarikeiensis</name>
    <dbReference type="NCBI Taxonomy" id="2484943"/>
    <lineage>
        <taxon>Bacteria</taxon>
        <taxon>Pseudomonadati</taxon>
        <taxon>Spirochaetota</taxon>
        <taxon>Spirochaetia</taxon>
        <taxon>Leptospirales</taxon>
        <taxon>Leptospiraceae</taxon>
        <taxon>Leptospira</taxon>
    </lineage>
</organism>
<dbReference type="RefSeq" id="WP_135651015.1">
    <property type="nucleotide sequence ID" value="NZ_RQGF01000035.1"/>
</dbReference>
<dbReference type="PANTHER" id="PTHR45980:SF9">
    <property type="entry name" value="PROTEASE DO-LIKE 10, MITOCHONDRIAL-RELATED"/>
    <property type="match status" value="1"/>
</dbReference>
<dbReference type="PROSITE" id="PS50106">
    <property type="entry name" value="PDZ"/>
    <property type="match status" value="1"/>
</dbReference>
<dbReference type="SUPFAM" id="SSF50494">
    <property type="entry name" value="Trypsin-like serine proteases"/>
    <property type="match status" value="1"/>
</dbReference>
<dbReference type="InterPro" id="IPR041517">
    <property type="entry name" value="DEGP_PDZ"/>
</dbReference>